<reference evidence="2" key="1">
    <citation type="submission" date="2014-09" db="EMBL/GenBank/DDBJ databases">
        <authorList>
            <person name="Magalhaes I.L.F."/>
            <person name="Oliveira U."/>
            <person name="Santos F.R."/>
            <person name="Vidigal T.H.D.A."/>
            <person name="Brescovit A.D."/>
            <person name="Santos A.J."/>
        </authorList>
    </citation>
    <scope>NUCLEOTIDE SEQUENCE</scope>
    <source>
        <tissue evidence="2">Shoot tissue taken approximately 20 cm above the soil surface</tissue>
    </source>
</reference>
<protein>
    <submittedName>
        <fullName evidence="2">Uncharacterized protein</fullName>
    </submittedName>
</protein>
<proteinExistence type="predicted"/>
<name>A0A0A9H982_ARUDO</name>
<reference evidence="2" key="2">
    <citation type="journal article" date="2015" name="Data Brief">
        <title>Shoot transcriptome of the giant reed, Arundo donax.</title>
        <authorList>
            <person name="Barrero R.A."/>
            <person name="Guerrero F.D."/>
            <person name="Moolhuijzen P."/>
            <person name="Goolsby J.A."/>
            <person name="Tidwell J."/>
            <person name="Bellgard S.E."/>
            <person name="Bellgard M.I."/>
        </authorList>
    </citation>
    <scope>NUCLEOTIDE SEQUENCE</scope>
    <source>
        <tissue evidence="2">Shoot tissue taken approximately 20 cm above the soil surface</tissue>
    </source>
</reference>
<keyword evidence="1" id="KW-0732">Signal</keyword>
<dbReference type="InterPro" id="IPR008969">
    <property type="entry name" value="CarboxyPept-like_regulatory"/>
</dbReference>
<accession>A0A0A9H982</accession>
<organism evidence="2">
    <name type="scientific">Arundo donax</name>
    <name type="common">Giant reed</name>
    <name type="synonym">Donax arundinaceus</name>
    <dbReference type="NCBI Taxonomy" id="35708"/>
    <lineage>
        <taxon>Eukaryota</taxon>
        <taxon>Viridiplantae</taxon>
        <taxon>Streptophyta</taxon>
        <taxon>Embryophyta</taxon>
        <taxon>Tracheophyta</taxon>
        <taxon>Spermatophyta</taxon>
        <taxon>Magnoliopsida</taxon>
        <taxon>Liliopsida</taxon>
        <taxon>Poales</taxon>
        <taxon>Poaceae</taxon>
        <taxon>PACMAD clade</taxon>
        <taxon>Arundinoideae</taxon>
        <taxon>Arundineae</taxon>
        <taxon>Arundo</taxon>
    </lineage>
</organism>
<dbReference type="AlphaFoldDB" id="A0A0A9H982"/>
<feature type="signal peptide" evidence="1">
    <location>
        <begin position="1"/>
        <end position="17"/>
    </location>
</feature>
<evidence type="ECO:0000313" key="2">
    <source>
        <dbReference type="EMBL" id="JAE33302.1"/>
    </source>
</evidence>
<sequence length="64" mass="6844">MLIVQVILGASVTIVTASITTLTDHQGIYAIADMALRATLTYQMDARILMSAHIQIITLASLSV</sequence>
<dbReference type="SUPFAM" id="SSF49464">
    <property type="entry name" value="Carboxypeptidase regulatory domain-like"/>
    <property type="match status" value="1"/>
</dbReference>
<feature type="chain" id="PRO_5002048110" evidence="1">
    <location>
        <begin position="18"/>
        <end position="64"/>
    </location>
</feature>
<dbReference type="EMBL" id="GBRH01164594">
    <property type="protein sequence ID" value="JAE33302.1"/>
    <property type="molecule type" value="Transcribed_RNA"/>
</dbReference>
<evidence type="ECO:0000256" key="1">
    <source>
        <dbReference type="SAM" id="SignalP"/>
    </source>
</evidence>